<dbReference type="EC" id="3.2.1.1" evidence="5"/>
<dbReference type="Gene3D" id="3.20.20.80">
    <property type="entry name" value="Glycosidases"/>
    <property type="match status" value="1"/>
</dbReference>
<keyword evidence="2 5" id="KW-0378">Hydrolase</keyword>
<dbReference type="Pfam" id="PF23915">
    <property type="entry name" value="SusG_C"/>
    <property type="match status" value="1"/>
</dbReference>
<dbReference type="InterPro" id="IPR006047">
    <property type="entry name" value="GH13_cat_dom"/>
</dbReference>
<keyword evidence="5" id="KW-0119">Carbohydrate metabolism</keyword>
<evidence type="ECO:0000256" key="2">
    <source>
        <dbReference type="ARBA" id="ARBA00022801"/>
    </source>
</evidence>
<dbReference type="GO" id="GO:0043169">
    <property type="term" value="F:cation binding"/>
    <property type="evidence" value="ECO:0007669"/>
    <property type="project" value="InterPro"/>
</dbReference>
<feature type="signal peptide" evidence="6">
    <location>
        <begin position="1"/>
        <end position="22"/>
    </location>
</feature>
<sequence>MRKTKFLHFALAASIAFGTACSTAEKTNQAEAVATAQQTQVAEQEKASKWPRGVTYEIFVQSFCDSNDDGIGDIKGMTSKLDYLQDLGVEGIWLMPINPSPSYHKYNVTDYYDIHPDYGTLEDFKQFLEEAHERGIHVVMDLVVNHSGSDHPWFQEAVRNPDSPYRDYYVWAHKDDPQTQKEGKILAGDSDNVNRWHQVPGSDSLYYGYFYGGMPDLNFDSPELREEVYKIGRFWLSEVGVDGFRLDAARHIFPDDRPEDNHQFWVDFRNEMRKAKEDVYLVGEVWAEADVVAPYMKGLPALFNFDMGYAITEAVNKEDAGVLVENHKKIRDFYKTVNPDFVDATFLTNHDQNRIMSEVNGDVNKAKMAAALLFTLPGSPYMYYGEEIGMRGKKPDELIREPFIWDNKEADDCRATWVVPQYSTEQTVTPAAIQMENENSILNHYKTFIELRNNSKALTYGELEPLNLGTQEVSAFIRQYEDESLLVLHNLSGQEVTVNLPDNLTAYDDVRFQNKAQTRETNMLRLAPYSTVVLEE</sequence>
<dbReference type="Pfam" id="PF00128">
    <property type="entry name" value="Alpha-amylase"/>
    <property type="match status" value="1"/>
</dbReference>
<proteinExistence type="inferred from homology"/>
<dbReference type="CDD" id="cd11316">
    <property type="entry name" value="AmyAc_bac2_AmyA"/>
    <property type="match status" value="1"/>
</dbReference>
<evidence type="ECO:0000313" key="8">
    <source>
        <dbReference type="EMBL" id="RDV16813.1"/>
    </source>
</evidence>
<name>A0A3D8LHA5_9BACT</name>
<dbReference type="SUPFAM" id="SSF51011">
    <property type="entry name" value="Glycosyl hydrolase domain"/>
    <property type="match status" value="1"/>
</dbReference>
<feature type="domain" description="Glycosyl hydrolase family 13 catalytic" evidence="7">
    <location>
        <begin position="57"/>
        <end position="414"/>
    </location>
</feature>
<evidence type="ECO:0000256" key="4">
    <source>
        <dbReference type="RuleBase" id="RU003615"/>
    </source>
</evidence>
<evidence type="ECO:0000256" key="3">
    <source>
        <dbReference type="ARBA" id="ARBA00023295"/>
    </source>
</evidence>
<dbReference type="SMART" id="SM00642">
    <property type="entry name" value="Aamy"/>
    <property type="match status" value="1"/>
</dbReference>
<dbReference type="PANTHER" id="PTHR10357">
    <property type="entry name" value="ALPHA-AMYLASE FAMILY MEMBER"/>
    <property type="match status" value="1"/>
</dbReference>
<reference evidence="9" key="1">
    <citation type="submission" date="2018-08" db="EMBL/GenBank/DDBJ databases">
        <authorList>
            <person name="Liu Z.-W."/>
            <person name="Du Z.-J."/>
        </authorList>
    </citation>
    <scope>NUCLEOTIDE SEQUENCE [LARGE SCALE GENOMIC DNA]</scope>
    <source>
        <strain evidence="9">H4X</strain>
    </source>
</reference>
<dbReference type="InterPro" id="IPR045857">
    <property type="entry name" value="O16G_dom_2"/>
</dbReference>
<dbReference type="InterPro" id="IPR056300">
    <property type="entry name" value="SusG-like_C"/>
</dbReference>
<dbReference type="PRINTS" id="PR00110">
    <property type="entry name" value="ALPHAAMYLASE"/>
</dbReference>
<dbReference type="SUPFAM" id="SSF51445">
    <property type="entry name" value="(Trans)glycosidases"/>
    <property type="match status" value="1"/>
</dbReference>
<dbReference type="InterPro" id="IPR006046">
    <property type="entry name" value="Alpha_amylase"/>
</dbReference>
<comment type="catalytic activity">
    <reaction evidence="5">
        <text>Endohydrolysis of (1-&gt;4)-alpha-D-glucosidic linkages in polysaccharides containing three or more (1-&gt;4)-alpha-linked D-glucose units.</text>
        <dbReference type="EC" id="3.2.1.1"/>
    </reaction>
</comment>
<dbReference type="PANTHER" id="PTHR10357:SF179">
    <property type="entry name" value="NEUTRAL AND BASIC AMINO ACID TRANSPORT PROTEIN RBAT"/>
    <property type="match status" value="1"/>
</dbReference>
<protein>
    <recommendedName>
        <fullName evidence="5">Alpha-amylase</fullName>
        <ecNumber evidence="5">3.2.1.1</ecNumber>
    </recommendedName>
</protein>
<dbReference type="AlphaFoldDB" id="A0A3D8LHA5"/>
<dbReference type="GO" id="GO:0004556">
    <property type="term" value="F:alpha-amylase activity"/>
    <property type="evidence" value="ECO:0007669"/>
    <property type="project" value="UniProtKB-UniRule"/>
</dbReference>
<dbReference type="Proteomes" id="UP000256708">
    <property type="component" value="Unassembled WGS sequence"/>
</dbReference>
<dbReference type="RefSeq" id="WP_115564087.1">
    <property type="nucleotide sequence ID" value="NZ_QRGR01000003.1"/>
</dbReference>
<dbReference type="InterPro" id="IPR013780">
    <property type="entry name" value="Glyco_hydro_b"/>
</dbReference>
<keyword evidence="9" id="KW-1185">Reference proteome</keyword>
<comment type="similarity">
    <text evidence="1 4">Belongs to the glycosyl hydrolase 13 family.</text>
</comment>
<organism evidence="8 9">
    <name type="scientific">Pontibacter diazotrophicus</name>
    <dbReference type="NCBI Taxonomy" id="1400979"/>
    <lineage>
        <taxon>Bacteria</taxon>
        <taxon>Pseudomonadati</taxon>
        <taxon>Bacteroidota</taxon>
        <taxon>Cytophagia</taxon>
        <taxon>Cytophagales</taxon>
        <taxon>Hymenobacteraceae</taxon>
        <taxon>Pontibacter</taxon>
    </lineage>
</organism>
<dbReference type="PROSITE" id="PS51257">
    <property type="entry name" value="PROKAR_LIPOPROTEIN"/>
    <property type="match status" value="1"/>
</dbReference>
<feature type="chain" id="PRO_5017680482" description="Alpha-amylase" evidence="6">
    <location>
        <begin position="23"/>
        <end position="536"/>
    </location>
</feature>
<evidence type="ECO:0000256" key="1">
    <source>
        <dbReference type="ARBA" id="ARBA00008061"/>
    </source>
</evidence>
<evidence type="ECO:0000256" key="5">
    <source>
        <dbReference type="RuleBase" id="RU361134"/>
    </source>
</evidence>
<dbReference type="InterPro" id="IPR017853">
    <property type="entry name" value="GH"/>
</dbReference>
<accession>A0A3D8LHA5</accession>
<dbReference type="EMBL" id="QRGR01000003">
    <property type="protein sequence ID" value="RDV16813.1"/>
    <property type="molecule type" value="Genomic_DNA"/>
</dbReference>
<comment type="caution">
    <text evidence="8">The sequence shown here is derived from an EMBL/GenBank/DDBJ whole genome shotgun (WGS) entry which is preliminary data.</text>
</comment>
<keyword evidence="6" id="KW-0732">Signal</keyword>
<dbReference type="GO" id="GO:0009313">
    <property type="term" value="P:oligosaccharide catabolic process"/>
    <property type="evidence" value="ECO:0007669"/>
    <property type="project" value="TreeGrafter"/>
</dbReference>
<evidence type="ECO:0000259" key="7">
    <source>
        <dbReference type="SMART" id="SM00642"/>
    </source>
</evidence>
<gene>
    <name evidence="8" type="ORF">DXT99_03270</name>
</gene>
<keyword evidence="3 5" id="KW-0326">Glycosidase</keyword>
<evidence type="ECO:0000256" key="6">
    <source>
        <dbReference type="SAM" id="SignalP"/>
    </source>
</evidence>
<dbReference type="Gene3D" id="3.90.400.10">
    <property type="entry name" value="Oligo-1,6-glucosidase, Domain 2"/>
    <property type="match status" value="1"/>
</dbReference>
<dbReference type="Gene3D" id="2.60.40.1180">
    <property type="entry name" value="Golgi alpha-mannosidase II"/>
    <property type="match status" value="1"/>
</dbReference>
<dbReference type="OrthoDB" id="9806009at2"/>
<evidence type="ECO:0000313" key="9">
    <source>
        <dbReference type="Proteomes" id="UP000256708"/>
    </source>
</evidence>